<dbReference type="PROSITE" id="PS50011">
    <property type="entry name" value="PROTEIN_KINASE_DOM"/>
    <property type="match status" value="1"/>
</dbReference>
<keyword evidence="2" id="KW-0547">Nucleotide-binding</keyword>
<evidence type="ECO:0000256" key="3">
    <source>
        <dbReference type="ARBA" id="ARBA00022777"/>
    </source>
</evidence>
<evidence type="ECO:0000256" key="5">
    <source>
        <dbReference type="SAM" id="Phobius"/>
    </source>
</evidence>
<evidence type="ECO:0000259" key="6">
    <source>
        <dbReference type="PROSITE" id="PS50011"/>
    </source>
</evidence>
<proteinExistence type="predicted"/>
<dbReference type="Gene3D" id="3.30.200.20">
    <property type="entry name" value="Phosphorylase Kinase, domain 1"/>
    <property type="match status" value="1"/>
</dbReference>
<feature type="domain" description="PPM-type phosphatase" evidence="7">
    <location>
        <begin position="6"/>
        <end position="236"/>
    </location>
</feature>
<dbReference type="EMBL" id="BMLT01000001">
    <property type="protein sequence ID" value="GGO76534.1"/>
    <property type="molecule type" value="Genomic_DNA"/>
</dbReference>
<name>A0A918DND1_9GAMM</name>
<dbReference type="GO" id="GO:0005737">
    <property type="term" value="C:cytoplasm"/>
    <property type="evidence" value="ECO:0007669"/>
    <property type="project" value="TreeGrafter"/>
</dbReference>
<comment type="caution">
    <text evidence="8">The sequence shown here is derived from an EMBL/GenBank/DDBJ whole genome shotgun (WGS) entry which is preliminary data.</text>
</comment>
<dbReference type="InterPro" id="IPR050339">
    <property type="entry name" value="CC_SR_Kinase"/>
</dbReference>
<dbReference type="CDD" id="cd00143">
    <property type="entry name" value="PP2Cc"/>
    <property type="match status" value="1"/>
</dbReference>
<dbReference type="Pfam" id="PF00069">
    <property type="entry name" value="Pkinase"/>
    <property type="match status" value="1"/>
</dbReference>
<dbReference type="GO" id="GO:0005524">
    <property type="term" value="F:ATP binding"/>
    <property type="evidence" value="ECO:0007669"/>
    <property type="project" value="UniProtKB-KW"/>
</dbReference>
<keyword evidence="4" id="KW-0067">ATP-binding</keyword>
<protein>
    <submittedName>
        <fullName evidence="8">Protein kinase</fullName>
    </submittedName>
</protein>
<evidence type="ECO:0000256" key="4">
    <source>
        <dbReference type="ARBA" id="ARBA00022840"/>
    </source>
</evidence>
<dbReference type="PROSITE" id="PS51746">
    <property type="entry name" value="PPM_2"/>
    <property type="match status" value="1"/>
</dbReference>
<evidence type="ECO:0000313" key="9">
    <source>
        <dbReference type="Proteomes" id="UP000599578"/>
    </source>
</evidence>
<gene>
    <name evidence="8" type="ORF">GCM10011348_03970</name>
</gene>
<keyword evidence="5" id="KW-1133">Transmembrane helix</keyword>
<keyword evidence="5" id="KW-0812">Transmembrane</keyword>
<dbReference type="AlphaFoldDB" id="A0A918DND1"/>
<evidence type="ECO:0000259" key="7">
    <source>
        <dbReference type="PROSITE" id="PS51746"/>
    </source>
</evidence>
<dbReference type="InterPro" id="IPR036457">
    <property type="entry name" value="PPM-type-like_dom_sf"/>
</dbReference>
<evidence type="ECO:0000313" key="8">
    <source>
        <dbReference type="EMBL" id="GGO76534.1"/>
    </source>
</evidence>
<dbReference type="GO" id="GO:0004672">
    <property type="term" value="F:protein kinase activity"/>
    <property type="evidence" value="ECO:0007669"/>
    <property type="project" value="InterPro"/>
</dbReference>
<dbReference type="Gene3D" id="3.60.40.10">
    <property type="entry name" value="PPM-type phosphatase domain"/>
    <property type="match status" value="1"/>
</dbReference>
<evidence type="ECO:0000256" key="2">
    <source>
        <dbReference type="ARBA" id="ARBA00022741"/>
    </source>
</evidence>
<dbReference type="InterPro" id="IPR001932">
    <property type="entry name" value="PPM-type_phosphatase-like_dom"/>
</dbReference>
<reference evidence="8 9" key="1">
    <citation type="journal article" date="2014" name="Int. J. Syst. Evol. Microbiol.">
        <title>Complete genome sequence of Corynebacterium casei LMG S-19264T (=DSM 44701T), isolated from a smear-ripened cheese.</title>
        <authorList>
            <consortium name="US DOE Joint Genome Institute (JGI-PGF)"/>
            <person name="Walter F."/>
            <person name="Albersmeier A."/>
            <person name="Kalinowski J."/>
            <person name="Ruckert C."/>
        </authorList>
    </citation>
    <scope>NUCLEOTIDE SEQUENCE [LARGE SCALE GENOMIC DNA]</scope>
    <source>
        <strain evidence="8 9">CGMCC 1.7286</strain>
    </source>
</reference>
<dbReference type="SMART" id="SM00331">
    <property type="entry name" value="PP2C_SIG"/>
    <property type="match status" value="1"/>
</dbReference>
<feature type="domain" description="Protein kinase" evidence="6">
    <location>
        <begin position="269"/>
        <end position="534"/>
    </location>
</feature>
<dbReference type="SMART" id="SM00332">
    <property type="entry name" value="PP2Cc"/>
    <property type="match status" value="1"/>
</dbReference>
<evidence type="ECO:0000256" key="1">
    <source>
        <dbReference type="ARBA" id="ARBA00022679"/>
    </source>
</evidence>
<keyword evidence="3 8" id="KW-0418">Kinase</keyword>
<keyword evidence="5" id="KW-0472">Membrane</keyword>
<dbReference type="SMART" id="SM00220">
    <property type="entry name" value="S_TKc"/>
    <property type="match status" value="1"/>
</dbReference>
<keyword evidence="1" id="KW-0808">Transferase</keyword>
<dbReference type="Proteomes" id="UP000599578">
    <property type="component" value="Unassembled WGS sequence"/>
</dbReference>
<accession>A0A918DND1</accession>
<feature type="transmembrane region" description="Helical" evidence="5">
    <location>
        <begin position="550"/>
        <end position="573"/>
    </location>
</feature>
<dbReference type="PANTHER" id="PTHR11042">
    <property type="entry name" value="EUKARYOTIC TRANSLATION INITIATION FACTOR 2-ALPHA KINASE EIF2-ALPHA KINASE -RELATED"/>
    <property type="match status" value="1"/>
</dbReference>
<dbReference type="SUPFAM" id="SSF56112">
    <property type="entry name" value="Protein kinase-like (PK-like)"/>
    <property type="match status" value="1"/>
</dbReference>
<dbReference type="Gene3D" id="1.10.510.10">
    <property type="entry name" value="Transferase(Phosphotransferase) domain 1"/>
    <property type="match status" value="1"/>
</dbReference>
<dbReference type="Pfam" id="PF13672">
    <property type="entry name" value="PP2C_2"/>
    <property type="match status" value="1"/>
</dbReference>
<sequence>MHLDGDIHLSTAQVSEAGLKARNEDCLGFFMPVGNLLTTKGACALIADGVSTAEAGAEAAEYSVREFLADYFDSPDIWTVKKSAQKVLTAINRQLYARSHEYLSTSRGHLCTLSVLILKSRTAHLFHIGDSRIYRLRAGSLECLTEDHLTRLNESSSCLSRALGMDTHLEIDYRTLPVETGDLFLLSTDGIHDFIAHDRLRQLAGQANAEQACRDLVNEALQNGSHDNLSCQLVRVDRLSDETLDDLTDKLTALPFPPELMPGLKIDGYEVIAELYASSRSQLYEVKDLDSGRPLVMKTPSVNYCDDPAYIERFVMEEWVGSRIDSPHVVRVETPNRPKTFLYYLMEKVDGVTLDTWIAEHPDPQPREAIEIVRQIAEGLKAFHSRETLHQDLKPGNILITPEAQVKIVDFGSVHVAGIDEIFVPLERDRILGTVHYSDPLLRLGHCTGIRGDIFSMASICYEIFTGHLPYGDALERCQRPRDLRRLSYIPANRFNPILPVWFDRALEKALSPELESRYDSLESFLNDLTHPNPELLTARDEPIPHRGMLVFWQLMSLVWFVSALVLMLLFWLG</sequence>
<organism evidence="8 9">
    <name type="scientific">Marinobacterium nitratireducens</name>
    <dbReference type="NCBI Taxonomy" id="518897"/>
    <lineage>
        <taxon>Bacteria</taxon>
        <taxon>Pseudomonadati</taxon>
        <taxon>Pseudomonadota</taxon>
        <taxon>Gammaproteobacteria</taxon>
        <taxon>Oceanospirillales</taxon>
        <taxon>Oceanospirillaceae</taxon>
        <taxon>Marinobacterium</taxon>
    </lineage>
</organism>
<dbReference type="CDD" id="cd14014">
    <property type="entry name" value="STKc_PknB_like"/>
    <property type="match status" value="1"/>
</dbReference>
<keyword evidence="9" id="KW-1185">Reference proteome</keyword>
<dbReference type="SUPFAM" id="SSF81606">
    <property type="entry name" value="PP2C-like"/>
    <property type="match status" value="1"/>
</dbReference>
<dbReference type="InterPro" id="IPR000719">
    <property type="entry name" value="Prot_kinase_dom"/>
</dbReference>
<dbReference type="InterPro" id="IPR011009">
    <property type="entry name" value="Kinase-like_dom_sf"/>
</dbReference>